<dbReference type="InterPro" id="IPR036217">
    <property type="entry name" value="MethylDNA_cys_MeTrfase_DNAb"/>
</dbReference>
<organism evidence="1 2">
    <name type="scientific">Peronospora farinosa</name>
    <dbReference type="NCBI Taxonomy" id="134698"/>
    <lineage>
        <taxon>Eukaryota</taxon>
        <taxon>Sar</taxon>
        <taxon>Stramenopiles</taxon>
        <taxon>Oomycota</taxon>
        <taxon>Peronosporomycetes</taxon>
        <taxon>Peronosporales</taxon>
        <taxon>Peronosporaceae</taxon>
        <taxon>Peronospora</taxon>
    </lineage>
</organism>
<accession>A0ABN8BXU1</accession>
<keyword evidence="2" id="KW-1185">Reference proteome</keyword>
<dbReference type="InterPro" id="IPR036388">
    <property type="entry name" value="WH-like_DNA-bd_sf"/>
</dbReference>
<dbReference type="SUPFAM" id="SSF46767">
    <property type="entry name" value="Methylated DNA-protein cysteine methyltransferase, C-terminal domain"/>
    <property type="match status" value="1"/>
</dbReference>
<evidence type="ECO:0000313" key="1">
    <source>
        <dbReference type="EMBL" id="CAH0485218.1"/>
    </source>
</evidence>
<gene>
    <name evidence="1" type="ORF">PFR001_LOCUS926</name>
</gene>
<name>A0ABN8BXU1_9STRA</name>
<comment type="caution">
    <text evidence="1">The sequence shown here is derived from an EMBL/GenBank/DDBJ whole genome shotgun (WGS) entry which is preliminary data.</text>
</comment>
<proteinExistence type="predicted"/>
<dbReference type="Proteomes" id="UP001157938">
    <property type="component" value="Unassembled WGS sequence"/>
</dbReference>
<sequence length="127" mass="14056">MSIRSTKQTQAPAKTTTKQKAGVATNYIFLLLIPVGKVSTYGGVAQVLHSGPRYVGQTLHTLVAFKMRGEYEESAVDATLTSNVNTLRRNWRIFTLYPEEAYAAGEGRKLLHKRALGACIRYTAMYA</sequence>
<protein>
    <recommendedName>
        <fullName evidence="3">Methylated-DNA-[protein]-cysteine S-methyltransferase DNA binding domain-containing protein</fullName>
    </recommendedName>
</protein>
<dbReference type="Gene3D" id="1.10.10.10">
    <property type="entry name" value="Winged helix-like DNA-binding domain superfamily/Winged helix DNA-binding domain"/>
    <property type="match status" value="1"/>
</dbReference>
<dbReference type="EMBL" id="CAKLBC010000188">
    <property type="protein sequence ID" value="CAH0485218.1"/>
    <property type="molecule type" value="Genomic_DNA"/>
</dbReference>
<evidence type="ECO:0000313" key="2">
    <source>
        <dbReference type="Proteomes" id="UP001157938"/>
    </source>
</evidence>
<evidence type="ECO:0008006" key="3">
    <source>
        <dbReference type="Google" id="ProtNLM"/>
    </source>
</evidence>
<reference evidence="1 2" key="1">
    <citation type="submission" date="2021-11" db="EMBL/GenBank/DDBJ databases">
        <authorList>
            <person name="Islam A."/>
            <person name="Islam S."/>
            <person name="Flora M.S."/>
            <person name="Rahman M."/>
            <person name="Ziaur R.M."/>
            <person name="Epstein J.H."/>
            <person name="Hassan M."/>
            <person name="Klassen M."/>
            <person name="Woodard K."/>
            <person name="Webb A."/>
            <person name="Webby R.J."/>
            <person name="El Zowalaty M.E."/>
        </authorList>
    </citation>
    <scope>NUCLEOTIDE SEQUENCE [LARGE SCALE GENOMIC DNA]</scope>
    <source>
        <strain evidence="1">Pf1</strain>
    </source>
</reference>